<dbReference type="PROSITE" id="PS51257">
    <property type="entry name" value="PROKAR_LIPOPROTEIN"/>
    <property type="match status" value="1"/>
</dbReference>
<comment type="caution">
    <text evidence="3">The sequence shown here is derived from an EMBL/GenBank/DDBJ whole genome shotgun (WGS) entry which is preliminary data.</text>
</comment>
<sequence>MKSVHAALLFAALGVAACLFERKFIFVSKSLPWTSAQAYCRQNYADLSTITTQGDLNKIRNLGYYTTQCWIGLVKSHNELHYSQWSDGTELTFRAWAAGEPSNLAQKNCVSLLESSYYNNNCSLSLMFYCSYWIPQIIVVNEKMNWEGALMYCRSNYEDLLGIDTETDMHIVNHSLINQTTAVWTGLRFMAGLWFWTNNGNLINLPLLPSCPARPFQCGALTPDKVFEIGDCNEEMNFLCY</sequence>
<evidence type="ECO:0000259" key="2">
    <source>
        <dbReference type="PROSITE" id="PS50041"/>
    </source>
</evidence>
<dbReference type="InterPro" id="IPR001304">
    <property type="entry name" value="C-type_lectin-like"/>
</dbReference>
<dbReference type="InterPro" id="IPR016186">
    <property type="entry name" value="C-type_lectin-like/link_sf"/>
</dbReference>
<evidence type="ECO:0000313" key="3">
    <source>
        <dbReference type="EMBL" id="KAK2814935.1"/>
    </source>
</evidence>
<feature type="domain" description="C-type lectin" evidence="2">
    <location>
        <begin position="24"/>
        <end position="131"/>
    </location>
</feature>
<proteinExistence type="predicted"/>
<dbReference type="SUPFAM" id="SSF56436">
    <property type="entry name" value="C-type lectin-like"/>
    <property type="match status" value="2"/>
</dbReference>
<reference evidence="3" key="1">
    <citation type="submission" date="2023-08" db="EMBL/GenBank/DDBJ databases">
        <title>Pelteobagrus vachellii genome.</title>
        <authorList>
            <person name="Liu H."/>
        </authorList>
    </citation>
    <scope>NUCLEOTIDE SEQUENCE</scope>
    <source>
        <strain evidence="3">PRFRI_2022a</strain>
        <tissue evidence="3">Muscle</tissue>
    </source>
</reference>
<feature type="domain" description="C-type lectin" evidence="2">
    <location>
        <begin position="126"/>
        <end position="241"/>
    </location>
</feature>
<dbReference type="Proteomes" id="UP001187315">
    <property type="component" value="Unassembled WGS sequence"/>
</dbReference>
<dbReference type="InterPro" id="IPR016187">
    <property type="entry name" value="CTDL_fold"/>
</dbReference>
<dbReference type="PANTHER" id="PTHR45784">
    <property type="entry name" value="C-TYPE LECTIN DOMAIN FAMILY 20 MEMBER A-RELATED"/>
    <property type="match status" value="1"/>
</dbReference>
<dbReference type="AlphaFoldDB" id="A0AA88LN77"/>
<evidence type="ECO:0000313" key="4">
    <source>
        <dbReference type="Proteomes" id="UP001187315"/>
    </source>
</evidence>
<dbReference type="PANTHER" id="PTHR45784:SF3">
    <property type="entry name" value="C-TYPE LECTIN DOMAIN FAMILY 4 MEMBER K-LIKE-RELATED"/>
    <property type="match status" value="1"/>
</dbReference>
<dbReference type="PROSITE" id="PS50041">
    <property type="entry name" value="C_TYPE_LECTIN_2"/>
    <property type="match status" value="2"/>
</dbReference>
<accession>A0AA88LN77</accession>
<gene>
    <name evidence="3" type="ORF">Q7C36_023201</name>
</gene>
<dbReference type="SMART" id="SM00034">
    <property type="entry name" value="CLECT"/>
    <property type="match status" value="2"/>
</dbReference>
<organism evidence="3 4">
    <name type="scientific">Tachysurus vachellii</name>
    <name type="common">Darkbarbel catfish</name>
    <name type="synonym">Pelteobagrus vachellii</name>
    <dbReference type="NCBI Taxonomy" id="175792"/>
    <lineage>
        <taxon>Eukaryota</taxon>
        <taxon>Metazoa</taxon>
        <taxon>Chordata</taxon>
        <taxon>Craniata</taxon>
        <taxon>Vertebrata</taxon>
        <taxon>Euteleostomi</taxon>
        <taxon>Actinopterygii</taxon>
        <taxon>Neopterygii</taxon>
        <taxon>Teleostei</taxon>
        <taxon>Ostariophysi</taxon>
        <taxon>Siluriformes</taxon>
        <taxon>Bagridae</taxon>
        <taxon>Tachysurus</taxon>
    </lineage>
</organism>
<protein>
    <recommendedName>
        <fullName evidence="2">C-type lectin domain-containing protein</fullName>
    </recommendedName>
</protein>
<keyword evidence="1" id="KW-0732">Signal</keyword>
<name>A0AA88LN77_TACVA</name>
<evidence type="ECO:0000256" key="1">
    <source>
        <dbReference type="SAM" id="SignalP"/>
    </source>
</evidence>
<feature type="signal peptide" evidence="1">
    <location>
        <begin position="1"/>
        <end position="18"/>
    </location>
</feature>
<dbReference type="Gene3D" id="3.10.100.10">
    <property type="entry name" value="Mannose-Binding Protein A, subunit A"/>
    <property type="match status" value="2"/>
</dbReference>
<dbReference type="EMBL" id="JAVHJS010000026">
    <property type="protein sequence ID" value="KAK2814935.1"/>
    <property type="molecule type" value="Genomic_DNA"/>
</dbReference>
<keyword evidence="4" id="KW-1185">Reference proteome</keyword>
<feature type="chain" id="PRO_5041658989" description="C-type lectin domain-containing protein" evidence="1">
    <location>
        <begin position="19"/>
        <end position="241"/>
    </location>
</feature>
<dbReference type="Pfam" id="PF00059">
    <property type="entry name" value="Lectin_C"/>
    <property type="match status" value="2"/>
</dbReference>